<keyword evidence="2" id="KW-1185">Reference proteome</keyword>
<proteinExistence type="predicted"/>
<gene>
    <name evidence="1" type="ORF">HHT355_1411</name>
</gene>
<dbReference type="RefSeq" id="WP_103202703.1">
    <property type="nucleotide sequence ID" value="NZ_CVTD020000015.1"/>
</dbReference>
<organism evidence="1 2">
    <name type="scientific">Herbinix hemicellulosilytica</name>
    <dbReference type="NCBI Taxonomy" id="1564487"/>
    <lineage>
        <taxon>Bacteria</taxon>
        <taxon>Bacillati</taxon>
        <taxon>Bacillota</taxon>
        <taxon>Clostridia</taxon>
        <taxon>Lachnospirales</taxon>
        <taxon>Lachnospiraceae</taxon>
        <taxon>Herbinix</taxon>
    </lineage>
</organism>
<accession>A0A0H5SGI9</accession>
<name>A0A0H5SGI9_HERHM</name>
<evidence type="ECO:0000313" key="2">
    <source>
        <dbReference type="Proteomes" id="UP000236497"/>
    </source>
</evidence>
<dbReference type="AlphaFoldDB" id="A0A0H5SGI9"/>
<protein>
    <submittedName>
        <fullName evidence="1">Uncharacterized protein</fullName>
    </submittedName>
</protein>
<reference evidence="1 2" key="1">
    <citation type="submission" date="2015-06" db="EMBL/GenBank/DDBJ databases">
        <authorList>
            <person name="Wibberg Daniel"/>
        </authorList>
    </citation>
    <scope>NUCLEOTIDE SEQUENCE [LARGE SCALE GENOMIC DNA]</scope>
    <source>
        <strain evidence="1 2">T3/55T</strain>
    </source>
</reference>
<dbReference type="Proteomes" id="UP000236497">
    <property type="component" value="Unassembled WGS sequence"/>
</dbReference>
<dbReference type="EMBL" id="CVTD020000015">
    <property type="protein sequence ID" value="CRZ34612.1"/>
    <property type="molecule type" value="Genomic_DNA"/>
</dbReference>
<sequence length="80" mass="9491">MKGISNIYDVYDTIENKYLLQGVSAKETEKITGLPRNQVSRYAIDGILYKDRYRIVNKDDQKLMEEWNRVRIIINPKAKR</sequence>
<evidence type="ECO:0000313" key="1">
    <source>
        <dbReference type="EMBL" id="CRZ34612.1"/>
    </source>
</evidence>